<keyword evidence="3" id="KW-0514">Muscle protein</keyword>
<evidence type="ECO:0000313" key="6">
    <source>
        <dbReference type="Proteomes" id="UP001195483"/>
    </source>
</evidence>
<dbReference type="PANTHER" id="PTHR23050">
    <property type="entry name" value="CALCIUM BINDING PROTEIN"/>
    <property type="match status" value="1"/>
</dbReference>
<dbReference type="CDD" id="cd00051">
    <property type="entry name" value="EFh"/>
    <property type="match status" value="1"/>
</dbReference>
<evidence type="ECO:0000256" key="1">
    <source>
        <dbReference type="ARBA" id="ARBA00022737"/>
    </source>
</evidence>
<dbReference type="InterPro" id="IPR018247">
    <property type="entry name" value="EF_Hand_1_Ca_BS"/>
</dbReference>
<organism evidence="5 6">
    <name type="scientific">Potamilus streckersoni</name>
    <dbReference type="NCBI Taxonomy" id="2493646"/>
    <lineage>
        <taxon>Eukaryota</taxon>
        <taxon>Metazoa</taxon>
        <taxon>Spiralia</taxon>
        <taxon>Lophotrochozoa</taxon>
        <taxon>Mollusca</taxon>
        <taxon>Bivalvia</taxon>
        <taxon>Autobranchia</taxon>
        <taxon>Heteroconchia</taxon>
        <taxon>Palaeoheterodonta</taxon>
        <taxon>Unionida</taxon>
        <taxon>Unionoidea</taxon>
        <taxon>Unionidae</taxon>
        <taxon>Ambleminae</taxon>
        <taxon>Lampsilini</taxon>
        <taxon>Potamilus</taxon>
    </lineage>
</organism>
<dbReference type="Gene3D" id="1.10.238.10">
    <property type="entry name" value="EF-hand"/>
    <property type="match status" value="2"/>
</dbReference>
<keyword evidence="6" id="KW-1185">Reference proteome</keyword>
<dbReference type="InterPro" id="IPR050145">
    <property type="entry name" value="Centrin_CML-like"/>
</dbReference>
<dbReference type="InterPro" id="IPR002048">
    <property type="entry name" value="EF_hand_dom"/>
</dbReference>
<dbReference type="SUPFAM" id="SSF47473">
    <property type="entry name" value="EF-hand"/>
    <property type="match status" value="1"/>
</dbReference>
<keyword evidence="1" id="KW-0677">Repeat</keyword>
<dbReference type="GO" id="GO:0005509">
    <property type="term" value="F:calcium ion binding"/>
    <property type="evidence" value="ECO:0007669"/>
    <property type="project" value="InterPro"/>
</dbReference>
<dbReference type="InterPro" id="IPR011992">
    <property type="entry name" value="EF-hand-dom_pair"/>
</dbReference>
<name>A0AAE0TKC3_9BIVA</name>
<evidence type="ECO:0000313" key="5">
    <source>
        <dbReference type="EMBL" id="KAK3611554.1"/>
    </source>
</evidence>
<evidence type="ECO:0000259" key="4">
    <source>
        <dbReference type="PROSITE" id="PS50222"/>
    </source>
</evidence>
<dbReference type="Proteomes" id="UP001195483">
    <property type="component" value="Unassembled WGS sequence"/>
</dbReference>
<evidence type="ECO:0000256" key="2">
    <source>
        <dbReference type="ARBA" id="ARBA00022837"/>
    </source>
</evidence>
<dbReference type="PROSITE" id="PS00018">
    <property type="entry name" value="EF_HAND_1"/>
    <property type="match status" value="4"/>
</dbReference>
<reference evidence="5" key="1">
    <citation type="journal article" date="2021" name="Genome Biol. Evol.">
        <title>A High-Quality Reference Genome for a Parasitic Bivalve with Doubly Uniparental Inheritance (Bivalvia: Unionida).</title>
        <authorList>
            <person name="Smith C.H."/>
        </authorList>
    </citation>
    <scope>NUCLEOTIDE SEQUENCE</scope>
    <source>
        <strain evidence="5">CHS0354</strain>
    </source>
</reference>
<dbReference type="FunFam" id="1.10.238.10:FF:000001">
    <property type="entry name" value="Calmodulin 1"/>
    <property type="match status" value="1"/>
</dbReference>
<protein>
    <recommendedName>
        <fullName evidence="4">EF-hand domain-containing protein</fullName>
    </recommendedName>
</protein>
<sequence length="163" mass="18568">MEEAKRLTNQELSASQIEEINAAFIACDLNHDGRIAPHELKRACKQLGIFLCKQEVDNIMKETDTSGNGYIELKEFTRIVGKQMIVTNYRNDELKKAFRRFDKDGDGAITKNEVRMVFRESGVELDDASLQELMDEADTNKDGVISFDEFVHAVCEKDWSGEI</sequence>
<dbReference type="AlphaFoldDB" id="A0AAE0TKC3"/>
<feature type="domain" description="EF-hand" evidence="4">
    <location>
        <begin position="89"/>
        <end position="124"/>
    </location>
</feature>
<dbReference type="SMART" id="SM00054">
    <property type="entry name" value="EFh"/>
    <property type="match status" value="4"/>
</dbReference>
<dbReference type="Pfam" id="PF13499">
    <property type="entry name" value="EF-hand_7"/>
    <property type="match status" value="2"/>
</dbReference>
<reference evidence="5" key="2">
    <citation type="journal article" date="2021" name="Genome Biol. Evol.">
        <title>Developing a high-quality reference genome for a parasitic bivalve with doubly uniparental inheritance (Bivalvia: Unionida).</title>
        <authorList>
            <person name="Smith C.H."/>
        </authorList>
    </citation>
    <scope>NUCLEOTIDE SEQUENCE</scope>
    <source>
        <strain evidence="5">CHS0354</strain>
        <tissue evidence="5">Mantle</tissue>
    </source>
</reference>
<accession>A0AAE0TKC3</accession>
<keyword evidence="2" id="KW-0106">Calcium</keyword>
<gene>
    <name evidence="5" type="ORF">CHS0354_016486</name>
</gene>
<comment type="caution">
    <text evidence="5">The sequence shown here is derived from an EMBL/GenBank/DDBJ whole genome shotgun (WGS) entry which is preliminary data.</text>
</comment>
<dbReference type="PROSITE" id="PS50222">
    <property type="entry name" value="EF_HAND_2"/>
    <property type="match status" value="4"/>
</dbReference>
<evidence type="ECO:0000256" key="3">
    <source>
        <dbReference type="ARBA" id="ARBA00023179"/>
    </source>
</evidence>
<reference evidence="5" key="3">
    <citation type="submission" date="2023-05" db="EMBL/GenBank/DDBJ databases">
        <authorList>
            <person name="Smith C.H."/>
        </authorList>
    </citation>
    <scope>NUCLEOTIDE SEQUENCE</scope>
    <source>
        <strain evidence="5">CHS0354</strain>
        <tissue evidence="5">Mantle</tissue>
    </source>
</reference>
<feature type="domain" description="EF-hand" evidence="4">
    <location>
        <begin position="125"/>
        <end position="160"/>
    </location>
</feature>
<feature type="domain" description="EF-hand" evidence="4">
    <location>
        <begin position="15"/>
        <end position="50"/>
    </location>
</feature>
<dbReference type="EMBL" id="JAEAOA010001017">
    <property type="protein sequence ID" value="KAK3611554.1"/>
    <property type="molecule type" value="Genomic_DNA"/>
</dbReference>
<proteinExistence type="predicted"/>
<feature type="domain" description="EF-hand" evidence="4">
    <location>
        <begin position="51"/>
        <end position="86"/>
    </location>
</feature>